<dbReference type="Proteomes" id="UP000036681">
    <property type="component" value="Unplaced"/>
</dbReference>
<name>A0A0M3HVW2_ASCLU</name>
<accession>A0A0M3HVW2</accession>
<dbReference type="AlphaFoldDB" id="A0A0M3HVW2"/>
<evidence type="ECO:0000313" key="1">
    <source>
        <dbReference type="Proteomes" id="UP000036681"/>
    </source>
</evidence>
<reference evidence="2" key="1">
    <citation type="submission" date="2017-02" db="UniProtKB">
        <authorList>
            <consortium name="WormBaseParasite"/>
        </authorList>
    </citation>
    <scope>IDENTIFICATION</scope>
</reference>
<organism evidence="1 2">
    <name type="scientific">Ascaris lumbricoides</name>
    <name type="common">Giant roundworm</name>
    <dbReference type="NCBI Taxonomy" id="6252"/>
    <lineage>
        <taxon>Eukaryota</taxon>
        <taxon>Metazoa</taxon>
        <taxon>Ecdysozoa</taxon>
        <taxon>Nematoda</taxon>
        <taxon>Chromadorea</taxon>
        <taxon>Rhabditida</taxon>
        <taxon>Spirurina</taxon>
        <taxon>Ascaridomorpha</taxon>
        <taxon>Ascaridoidea</taxon>
        <taxon>Ascarididae</taxon>
        <taxon>Ascaris</taxon>
    </lineage>
</organism>
<dbReference type="WBParaSite" id="ALUE_0000716901-mRNA-1">
    <property type="protein sequence ID" value="ALUE_0000716901-mRNA-1"/>
    <property type="gene ID" value="ALUE_0000716901"/>
</dbReference>
<protein>
    <submittedName>
        <fullName evidence="2">Uncharacterized protein</fullName>
    </submittedName>
</protein>
<keyword evidence="1" id="KW-1185">Reference proteome</keyword>
<sequence>MRYARRADASQLNELPIKRNVHTVDMKGCGETHGPKCDIQAVHCADTEMLKAKLVHDTSAASTQEAALDKKQVC</sequence>
<evidence type="ECO:0000313" key="2">
    <source>
        <dbReference type="WBParaSite" id="ALUE_0000716901-mRNA-1"/>
    </source>
</evidence>
<proteinExistence type="predicted"/>